<dbReference type="Pfam" id="PF07690">
    <property type="entry name" value="MFS_1"/>
    <property type="match status" value="1"/>
</dbReference>
<evidence type="ECO:0000256" key="2">
    <source>
        <dbReference type="ARBA" id="ARBA00006727"/>
    </source>
</evidence>
<comment type="subcellular location">
    <subcellularLocation>
        <location evidence="1">Membrane</location>
        <topology evidence="1">Multi-pass membrane protein</topology>
    </subcellularLocation>
</comment>
<feature type="transmembrane region" description="Helical" evidence="4">
    <location>
        <begin position="196"/>
        <end position="215"/>
    </location>
</feature>
<feature type="transmembrane region" description="Helical" evidence="4">
    <location>
        <begin position="166"/>
        <end position="184"/>
    </location>
</feature>
<accession>A0A077WTX7</accession>
<dbReference type="AlphaFoldDB" id="A0A077WTX7"/>
<protein>
    <recommendedName>
        <fullName evidence="5">Major facilitator superfamily (MFS) profile domain-containing protein</fullName>
    </recommendedName>
</protein>
<dbReference type="PROSITE" id="PS50850">
    <property type="entry name" value="MFS"/>
    <property type="match status" value="1"/>
</dbReference>
<comment type="similarity">
    <text evidence="2">Belongs to the major facilitator superfamily. Monocarboxylate porter (TC 2.A.1.13) family.</text>
</comment>
<dbReference type="Gene3D" id="1.20.1250.20">
    <property type="entry name" value="MFS general substrate transporter like domains"/>
    <property type="match status" value="2"/>
</dbReference>
<feature type="transmembrane region" description="Helical" evidence="4">
    <location>
        <begin position="140"/>
        <end position="160"/>
    </location>
</feature>
<dbReference type="SUPFAM" id="SSF103473">
    <property type="entry name" value="MFS general substrate transporter"/>
    <property type="match status" value="1"/>
</dbReference>
<dbReference type="InterPro" id="IPR050327">
    <property type="entry name" value="Proton-linked_MCT"/>
</dbReference>
<evidence type="ECO:0000256" key="3">
    <source>
        <dbReference type="SAM" id="MobiDB-lite"/>
    </source>
</evidence>
<keyword evidence="4" id="KW-0812">Transmembrane</keyword>
<dbReference type="InterPro" id="IPR020846">
    <property type="entry name" value="MFS_dom"/>
</dbReference>
<reference evidence="6" key="1">
    <citation type="journal article" date="2014" name="Genome Announc.">
        <title>De novo whole-genome sequence and genome annotation of Lichtheimia ramosa.</title>
        <authorList>
            <person name="Linde J."/>
            <person name="Schwartze V."/>
            <person name="Binder U."/>
            <person name="Lass-Florl C."/>
            <person name="Voigt K."/>
            <person name="Horn F."/>
        </authorList>
    </citation>
    <scope>NUCLEOTIDE SEQUENCE</scope>
    <source>
        <strain evidence="6">JMRC FSU:6197</strain>
    </source>
</reference>
<feature type="region of interest" description="Disordered" evidence="3">
    <location>
        <begin position="1"/>
        <end position="40"/>
    </location>
</feature>
<dbReference type="PANTHER" id="PTHR11360">
    <property type="entry name" value="MONOCARBOXYLATE TRANSPORTER"/>
    <property type="match status" value="1"/>
</dbReference>
<gene>
    <name evidence="6" type="ORF">LRAMOSA03305</name>
</gene>
<keyword evidence="4" id="KW-0472">Membrane</keyword>
<organism evidence="6">
    <name type="scientific">Lichtheimia ramosa</name>
    <dbReference type="NCBI Taxonomy" id="688394"/>
    <lineage>
        <taxon>Eukaryota</taxon>
        <taxon>Fungi</taxon>
        <taxon>Fungi incertae sedis</taxon>
        <taxon>Mucoromycota</taxon>
        <taxon>Mucoromycotina</taxon>
        <taxon>Mucoromycetes</taxon>
        <taxon>Mucorales</taxon>
        <taxon>Lichtheimiaceae</taxon>
        <taxon>Lichtheimia</taxon>
    </lineage>
</organism>
<feature type="transmembrane region" description="Helical" evidence="4">
    <location>
        <begin position="431"/>
        <end position="453"/>
    </location>
</feature>
<dbReference type="PANTHER" id="PTHR11360:SF284">
    <property type="entry name" value="EG:103B4.3 PROTEIN-RELATED"/>
    <property type="match status" value="1"/>
</dbReference>
<feature type="transmembrane region" description="Helical" evidence="4">
    <location>
        <begin position="67"/>
        <end position="90"/>
    </location>
</feature>
<evidence type="ECO:0000313" key="6">
    <source>
        <dbReference type="EMBL" id="CDS11041.1"/>
    </source>
</evidence>
<dbReference type="InterPro" id="IPR036259">
    <property type="entry name" value="MFS_trans_sf"/>
</dbReference>
<feature type="transmembrane region" description="Helical" evidence="4">
    <location>
        <begin position="341"/>
        <end position="360"/>
    </location>
</feature>
<feature type="transmembrane region" description="Helical" evidence="4">
    <location>
        <begin position="397"/>
        <end position="419"/>
    </location>
</feature>
<feature type="transmembrane region" description="Helical" evidence="4">
    <location>
        <begin position="303"/>
        <end position="329"/>
    </location>
</feature>
<keyword evidence="4" id="KW-1133">Transmembrane helix</keyword>
<name>A0A077WTX7_9FUNG</name>
<feature type="transmembrane region" description="Helical" evidence="4">
    <location>
        <begin position="110"/>
        <end position="133"/>
    </location>
</feature>
<dbReference type="InterPro" id="IPR011701">
    <property type="entry name" value="MFS"/>
</dbReference>
<dbReference type="EMBL" id="LK023346">
    <property type="protein sequence ID" value="CDS11041.1"/>
    <property type="molecule type" value="Genomic_DNA"/>
</dbReference>
<evidence type="ECO:0000256" key="1">
    <source>
        <dbReference type="ARBA" id="ARBA00004141"/>
    </source>
</evidence>
<evidence type="ECO:0000259" key="5">
    <source>
        <dbReference type="PROSITE" id="PS50850"/>
    </source>
</evidence>
<evidence type="ECO:0000256" key="4">
    <source>
        <dbReference type="SAM" id="Phobius"/>
    </source>
</evidence>
<feature type="transmembrane region" description="Helical" evidence="4">
    <location>
        <begin position="269"/>
        <end position="291"/>
    </location>
</feature>
<feature type="transmembrane region" description="Helical" evidence="4">
    <location>
        <begin position="366"/>
        <end position="385"/>
    </location>
</feature>
<dbReference type="OrthoDB" id="2213137at2759"/>
<feature type="domain" description="Major facilitator superfamily (MFS) profile" evidence="5">
    <location>
        <begin position="65"/>
        <end position="457"/>
    </location>
</feature>
<feature type="transmembrane region" description="Helical" evidence="4">
    <location>
        <begin position="227"/>
        <end position="248"/>
    </location>
</feature>
<sequence>MIPPQNSDNEGFERKQLSNNVESEPQHHVEEEDISNSSVMTRSVAANRRAADGSDPYFTEGWQNPGWLATCSLFLVSFGVGGFNLTWGAYQQHYPEHVYGGQTDSFHVAFVGTIAYMLSTSLGLPMGYIIYYIGYRRTMMVGTMLVPLALFLASIANQLWQTALTHGVLLGIGASFCGSAVFILPSQWFIKRRSLVNCLGSMGIPFGSISLTPLTQYLLDTLGFRNALRTMGCILFLIFTMATLLIRVRYPPKLPLYRSTAGDAQKSSPLLCTPFILFLVFLILAPFGYLIPFYLMPTYATQALGASGSLGAAMVSVASASNCISRLVWGYIADRYGDMNTVIFTTGTTGVLTMVLWQFSSNIPMYAIYCILIGFTASTYVSLMPSIVATLVGMNHLYSGAMIAWMMSAIGGLLGTPIFMKLQATLGWTGAIQIAGASSLFSTLCLIATRLWVDRRIIRKL</sequence>
<dbReference type="GO" id="GO:0016020">
    <property type="term" value="C:membrane"/>
    <property type="evidence" value="ECO:0007669"/>
    <property type="project" value="UniProtKB-SubCell"/>
</dbReference>
<dbReference type="GO" id="GO:0022857">
    <property type="term" value="F:transmembrane transporter activity"/>
    <property type="evidence" value="ECO:0007669"/>
    <property type="project" value="InterPro"/>
</dbReference>
<proteinExistence type="inferred from homology"/>